<sequence length="1125" mass="123101">MWILRAVGHVHGQENFSFALKQKQSYSVGRGKECQIRFEDARVKPLQGHIVVDTWDPTSPATQPKLRWKSEPSKKGVFPAFKTILPSDLDSQQSDDLSEYDQEEIPEGTQGVFLHENLGQGIVLSESSWFTVHWESIDLCYDKFKDESEGTMQLLRDYCIPWTQSFDAATPPSLVLSLTFKNTTECNLAVCYGVQIVTPAYLLALTQKLNACWKLVADHQDSFSIPSADLPNFQPTLDPSLPKSRALIDCWLPDQKRRTLFAGWKILGLRSKVAPSEKRYLLAMGADYTEIDAVIPPLLTARDFADRIKDWLKTLNGSQGIVVYFLKVKEELAKAGGDFDSVIASTCKALKLYLASGAICWGAVRVGGVLEYIESVSGQKIPQPVTNPVAMAPPDLPTPMPSQAAPPSSFATDRPDFIPSTFPQETEGAGPNSTQPTSWIATTRTEPEAPIKPAQTPAESASSGESQGTRQVKKPLRKRAAGAAARKVDLFADLSMDSGVPDVPMPSQPPASQPRINLESQPVLTQPTQASGAKGRLKRRAGVETQASQFDFDVDQSYYAEQEKAEKEREIRKLYEETKAESAIGLPGPSKKRRIGSRAPSAESDVVSIEAPATQRATGRTTELIDRIMENDGGDDDDDVTMMEDPLQKTLRLAREAKAQAQQNVSASTNENHTAGPSRTRRTHVPSEEPEEVEDRTIRASSIGVPKTEPSPQKLKTGTKAFKSTTTTSKKSHDDFQAQNAPTKDEKFLTAIATASRSKAPVDELDREFNNLRIPKPSKAKPSLAPQALNSTTDHPDWNLVDQFDDDLRGNFIQIVKVDLFRKDGGKIKETRVDDGRPNFKKFKKKNVIRREPMQLVLAAPTTEDAEMGEAYWPTQHSKATKRVFASQIPSTVPDDEAEMPLLPRQRKKRLLSVAEDDDDEDSGPSGSLATVSGTSRRRAAATSTKRDGGVMTTTQPARRTRATSTVSEVSSVAPPTRGARSTVETSTSRPKGRKNAPMDVDVQEIQDSEDEIALDLGKTPNTTHSSRRGGTRGATSTLEGVDMPPPSRSSRTPQFDTGTTTNPSRASRSTVSAAGVATQSKVGTATPGTARASGRAVRRLLVDDDEEDGAEQTTLRGLTKKRRL</sequence>
<feature type="compositionally biased region" description="Low complexity" evidence="1">
    <location>
        <begin position="953"/>
        <end position="977"/>
    </location>
</feature>
<feature type="compositionally biased region" description="Polar residues" evidence="1">
    <location>
        <begin position="660"/>
        <end position="677"/>
    </location>
</feature>
<feature type="compositionally biased region" description="Polar residues" evidence="1">
    <location>
        <begin position="1049"/>
        <end position="1088"/>
    </location>
</feature>
<feature type="region of interest" description="Disordered" evidence="1">
    <location>
        <begin position="913"/>
        <end position="1125"/>
    </location>
</feature>
<feature type="compositionally biased region" description="Polar residues" evidence="1">
    <location>
        <begin position="457"/>
        <end position="470"/>
    </location>
</feature>
<protein>
    <submittedName>
        <fullName evidence="2">Uncharacterized protein</fullName>
    </submittedName>
</protein>
<feature type="region of interest" description="Disordered" evidence="1">
    <location>
        <begin position="385"/>
        <end position="485"/>
    </location>
</feature>
<feature type="compositionally biased region" description="Acidic residues" evidence="1">
    <location>
        <begin position="1002"/>
        <end position="1014"/>
    </location>
</feature>
<comment type="caution">
    <text evidence="2">The sequence shown here is derived from an EMBL/GenBank/DDBJ whole genome shotgun (WGS) entry which is preliminary data.</text>
</comment>
<keyword evidence="3" id="KW-1185">Reference proteome</keyword>
<evidence type="ECO:0000256" key="1">
    <source>
        <dbReference type="SAM" id="MobiDB-lite"/>
    </source>
</evidence>
<feature type="compositionally biased region" description="Low complexity" evidence="1">
    <location>
        <begin position="775"/>
        <end position="786"/>
    </location>
</feature>
<feature type="compositionally biased region" description="Pro residues" evidence="1">
    <location>
        <begin position="503"/>
        <end position="512"/>
    </location>
</feature>
<feature type="compositionally biased region" description="Polar residues" evidence="1">
    <location>
        <begin position="431"/>
        <end position="444"/>
    </location>
</feature>
<reference evidence="2 3" key="1">
    <citation type="submission" date="2017-03" db="EMBL/GenBank/DDBJ databases">
        <title>Widespread Adenine N6-methylation of Active Genes in Fungi.</title>
        <authorList>
            <consortium name="DOE Joint Genome Institute"/>
            <person name="Mondo S.J."/>
            <person name="Dannebaum R.O."/>
            <person name="Kuo R.C."/>
            <person name="Louie K.B."/>
            <person name="Bewick A.J."/>
            <person name="Labutti K."/>
            <person name="Haridas S."/>
            <person name="Kuo A."/>
            <person name="Salamov A."/>
            <person name="Ahrendt S.R."/>
            <person name="Lau R."/>
            <person name="Bowen B.P."/>
            <person name="Lipzen A."/>
            <person name="Sullivan W."/>
            <person name="Andreopoulos W.B."/>
            <person name="Clum A."/>
            <person name="Lindquist E."/>
            <person name="Daum C."/>
            <person name="Northen T.R."/>
            <person name="Ramamoorthy G."/>
            <person name="Schmitz R.J."/>
            <person name="Gryganskyi A."/>
            <person name="Culley D."/>
            <person name="Magnuson J."/>
            <person name="James T.Y."/>
            <person name="O'Malley M.A."/>
            <person name="Stajich J.E."/>
            <person name="Spatafora J.W."/>
            <person name="Visel A."/>
            <person name="Grigoriev I.V."/>
        </authorList>
    </citation>
    <scope>NUCLEOTIDE SEQUENCE [LARGE SCALE GENOMIC DNA]</scope>
    <source>
        <strain evidence="2 3">NRRL Y-17943</strain>
    </source>
</reference>
<accession>A0A1Y1UTK4</accession>
<organism evidence="2 3">
    <name type="scientific">Kockovaella imperatae</name>
    <dbReference type="NCBI Taxonomy" id="4999"/>
    <lineage>
        <taxon>Eukaryota</taxon>
        <taxon>Fungi</taxon>
        <taxon>Dikarya</taxon>
        <taxon>Basidiomycota</taxon>
        <taxon>Agaricomycotina</taxon>
        <taxon>Tremellomycetes</taxon>
        <taxon>Tremellales</taxon>
        <taxon>Cuniculitremaceae</taxon>
        <taxon>Kockovaella</taxon>
    </lineage>
</organism>
<dbReference type="EMBL" id="NBSH01000001">
    <property type="protein sequence ID" value="ORX41292.1"/>
    <property type="molecule type" value="Genomic_DNA"/>
</dbReference>
<dbReference type="InParanoid" id="A0A1Y1UTK4"/>
<feature type="region of interest" description="Disordered" evidence="1">
    <location>
        <begin position="582"/>
        <end position="745"/>
    </location>
</feature>
<feature type="compositionally biased region" description="Acidic residues" evidence="1">
    <location>
        <begin position="632"/>
        <end position="642"/>
    </location>
</feature>
<name>A0A1Y1UTK4_9TREE</name>
<dbReference type="OrthoDB" id="552194at2759"/>
<feature type="region of interest" description="Disordered" evidence="1">
    <location>
        <begin position="772"/>
        <end position="797"/>
    </location>
</feature>
<feature type="compositionally biased region" description="Low complexity" evidence="1">
    <location>
        <begin position="716"/>
        <end position="729"/>
    </location>
</feature>
<dbReference type="RefSeq" id="XP_021874971.1">
    <property type="nucleotide sequence ID" value="XM_022014552.1"/>
</dbReference>
<proteinExistence type="predicted"/>
<dbReference type="Proteomes" id="UP000193218">
    <property type="component" value="Unassembled WGS sequence"/>
</dbReference>
<dbReference type="AlphaFoldDB" id="A0A1Y1UTK4"/>
<feature type="compositionally biased region" description="Basic residues" evidence="1">
    <location>
        <begin position="471"/>
        <end position="480"/>
    </location>
</feature>
<gene>
    <name evidence="2" type="ORF">BD324DRAFT_613998</name>
</gene>
<feature type="compositionally biased region" description="Polar residues" evidence="1">
    <location>
        <begin position="514"/>
        <end position="531"/>
    </location>
</feature>
<dbReference type="GeneID" id="33556360"/>
<feature type="region of interest" description="Disordered" evidence="1">
    <location>
        <begin position="499"/>
        <end position="544"/>
    </location>
</feature>
<evidence type="ECO:0000313" key="2">
    <source>
        <dbReference type="EMBL" id="ORX41292.1"/>
    </source>
</evidence>
<evidence type="ECO:0000313" key="3">
    <source>
        <dbReference type="Proteomes" id="UP000193218"/>
    </source>
</evidence>